<dbReference type="EMBL" id="CAJHJT010000034">
    <property type="protein sequence ID" value="CAD7005185.1"/>
    <property type="molecule type" value="Genomic_DNA"/>
</dbReference>
<accession>A0A811V487</accession>
<dbReference type="AlphaFoldDB" id="A0A811V487"/>
<gene>
    <name evidence="2" type="ORF">CCAP1982_LOCUS13545</name>
</gene>
<sequence>MSPTQPTLTVEHIAALNLKQSRYRLEGGSWIELGDFAFTLHKLNYKILYRREQESQTWLAHTQAHAGWLAGRSLCSNISSHLLVQQNKRSNNSFSSQWTGIIQLLKEHPLSTPHPAPHSPPLHRDTHEHEHTHGGNHFWLQRRFAPELFYATYSADTPTFCIFIRSANNQRVDIVDSTNAAAAETPNFQVHTAQRRLTSSLRAALSAWLSARSACERDRAAGGGVRS</sequence>
<feature type="compositionally biased region" description="Basic and acidic residues" evidence="1">
    <location>
        <begin position="122"/>
        <end position="133"/>
    </location>
</feature>
<evidence type="ECO:0000256" key="1">
    <source>
        <dbReference type="SAM" id="MobiDB-lite"/>
    </source>
</evidence>
<name>A0A811V487_CERCA</name>
<protein>
    <submittedName>
        <fullName evidence="2">(Mediterranean fruit fly) hypothetical protein</fullName>
    </submittedName>
</protein>
<keyword evidence="3" id="KW-1185">Reference proteome</keyword>
<proteinExistence type="predicted"/>
<feature type="region of interest" description="Disordered" evidence="1">
    <location>
        <begin position="109"/>
        <end position="134"/>
    </location>
</feature>
<reference evidence="2" key="1">
    <citation type="submission" date="2020-11" db="EMBL/GenBank/DDBJ databases">
        <authorList>
            <person name="Whitehead M."/>
        </authorList>
    </citation>
    <scope>NUCLEOTIDE SEQUENCE</scope>
    <source>
        <strain evidence="2">EGII</strain>
    </source>
</reference>
<organism evidence="2 3">
    <name type="scientific">Ceratitis capitata</name>
    <name type="common">Mediterranean fruit fly</name>
    <name type="synonym">Tephritis capitata</name>
    <dbReference type="NCBI Taxonomy" id="7213"/>
    <lineage>
        <taxon>Eukaryota</taxon>
        <taxon>Metazoa</taxon>
        <taxon>Ecdysozoa</taxon>
        <taxon>Arthropoda</taxon>
        <taxon>Hexapoda</taxon>
        <taxon>Insecta</taxon>
        <taxon>Pterygota</taxon>
        <taxon>Neoptera</taxon>
        <taxon>Endopterygota</taxon>
        <taxon>Diptera</taxon>
        <taxon>Brachycera</taxon>
        <taxon>Muscomorpha</taxon>
        <taxon>Tephritoidea</taxon>
        <taxon>Tephritidae</taxon>
        <taxon>Ceratitis</taxon>
        <taxon>Ceratitis</taxon>
    </lineage>
</organism>
<evidence type="ECO:0000313" key="2">
    <source>
        <dbReference type="EMBL" id="CAD7005185.1"/>
    </source>
</evidence>
<comment type="caution">
    <text evidence="2">The sequence shown here is derived from an EMBL/GenBank/DDBJ whole genome shotgun (WGS) entry which is preliminary data.</text>
</comment>
<evidence type="ECO:0000313" key="3">
    <source>
        <dbReference type="Proteomes" id="UP000606786"/>
    </source>
</evidence>
<dbReference type="Proteomes" id="UP000606786">
    <property type="component" value="Unassembled WGS sequence"/>
</dbReference>